<gene>
    <name evidence="2" type="ORF">B5G21_09125</name>
</gene>
<keyword evidence="3" id="KW-1185">Reference proteome</keyword>
<dbReference type="Proteomes" id="UP000196560">
    <property type="component" value="Unassembled WGS sequence"/>
</dbReference>
<feature type="transmembrane region" description="Helical" evidence="1">
    <location>
        <begin position="134"/>
        <end position="157"/>
    </location>
</feature>
<name>A0A1Y3U8X3_9ACTN</name>
<accession>A0A1Y3U8X3</accession>
<evidence type="ECO:0000313" key="3">
    <source>
        <dbReference type="Proteomes" id="UP000196560"/>
    </source>
</evidence>
<keyword evidence="1" id="KW-0812">Transmembrane</keyword>
<organism evidence="2 3">
    <name type="scientific">Enorma massiliensis</name>
    <dbReference type="NCBI Taxonomy" id="1472761"/>
    <lineage>
        <taxon>Bacteria</taxon>
        <taxon>Bacillati</taxon>
        <taxon>Actinomycetota</taxon>
        <taxon>Coriobacteriia</taxon>
        <taxon>Coriobacteriales</taxon>
        <taxon>Coriobacteriaceae</taxon>
        <taxon>Enorma</taxon>
    </lineage>
</organism>
<dbReference type="AlphaFoldDB" id="A0A1Y3U8X3"/>
<dbReference type="RefSeq" id="WP_087186920.1">
    <property type="nucleotide sequence ID" value="NZ_NFHO01000011.1"/>
</dbReference>
<keyword evidence="1" id="KW-1133">Transmembrane helix</keyword>
<evidence type="ECO:0000313" key="2">
    <source>
        <dbReference type="EMBL" id="OUN41790.1"/>
    </source>
</evidence>
<protein>
    <submittedName>
        <fullName evidence="2">Uncharacterized protein</fullName>
    </submittedName>
</protein>
<keyword evidence="1" id="KW-0472">Membrane</keyword>
<evidence type="ECO:0000256" key="1">
    <source>
        <dbReference type="SAM" id="Phobius"/>
    </source>
</evidence>
<dbReference type="EMBL" id="NFHO01000011">
    <property type="protein sequence ID" value="OUN41790.1"/>
    <property type="molecule type" value="Genomic_DNA"/>
</dbReference>
<proteinExistence type="predicted"/>
<reference evidence="3" key="1">
    <citation type="submission" date="2017-04" db="EMBL/GenBank/DDBJ databases">
        <title>Function of individual gut microbiota members based on whole genome sequencing of pure cultures obtained from chicken caecum.</title>
        <authorList>
            <person name="Medvecky M."/>
            <person name="Cejkova D."/>
            <person name="Polansky O."/>
            <person name="Karasova D."/>
            <person name="Kubasova T."/>
            <person name="Cizek A."/>
            <person name="Rychlik I."/>
        </authorList>
    </citation>
    <scope>NUCLEOTIDE SEQUENCE [LARGE SCALE GENOMIC DNA]</scope>
    <source>
        <strain evidence="3">An70</strain>
    </source>
</reference>
<comment type="caution">
    <text evidence="2">The sequence shown here is derived from an EMBL/GenBank/DDBJ whole genome shotgun (WGS) entry which is preliminary data.</text>
</comment>
<sequence length="176" mass="19002">MARTIDEAKVLRMLDIPDFRHLSKEKAVQLVSMLDRVDPSVAKAVIEQYPQFAKIVLETFTSWKESVAKALEENGKISHETMAAVSAAINHFGALLAREDISENERAQIADRMIELAKLAHDIDKSNKDFILKALGIAGGVVISVGVMAAAVLGVNIKLPSGNTVRNIAGGVKDAI</sequence>